<dbReference type="Gene3D" id="2.180.10.10">
    <property type="entry name" value="RHS repeat-associated core"/>
    <property type="match status" value="1"/>
</dbReference>
<dbReference type="EMBL" id="LR590463">
    <property type="protein sequence ID" value="VTP67423.1"/>
    <property type="molecule type" value="Genomic_DNA"/>
</dbReference>
<gene>
    <name evidence="1" type="ORF">NCTC12971_05100</name>
</gene>
<dbReference type="Proteomes" id="UP000307968">
    <property type="component" value="Chromosome"/>
</dbReference>
<dbReference type="AlphaFoldDB" id="A0A4V6JIC0"/>
<organism evidence="1 2">
    <name type="scientific">Serratia rubidaea</name>
    <name type="common">Serratia marinorubra</name>
    <dbReference type="NCBI Taxonomy" id="61652"/>
    <lineage>
        <taxon>Bacteria</taxon>
        <taxon>Pseudomonadati</taxon>
        <taxon>Pseudomonadota</taxon>
        <taxon>Gammaproteobacteria</taxon>
        <taxon>Enterobacterales</taxon>
        <taxon>Yersiniaceae</taxon>
        <taxon>Serratia</taxon>
    </lineage>
</organism>
<accession>A0A4V6JIC0</accession>
<name>A0A4V6JIC0_SERRU</name>
<dbReference type="InterPro" id="IPR031325">
    <property type="entry name" value="RHS_repeat"/>
</dbReference>
<dbReference type="NCBIfam" id="TIGR01643">
    <property type="entry name" value="YD_repeat_2x"/>
    <property type="match status" value="2"/>
</dbReference>
<proteinExistence type="predicted"/>
<dbReference type="InterPro" id="IPR006530">
    <property type="entry name" value="YD"/>
</dbReference>
<sequence length="75" mass="8479">MVTECRTADGERVAYQYDTEDQLTAVVNPLGQAWRLQRDALGRVTEERDYWGQATGYRWDAGGSLLQRTDALGAR</sequence>
<reference evidence="1 2" key="1">
    <citation type="submission" date="2019-05" db="EMBL/GenBank/DDBJ databases">
        <authorList>
            <consortium name="Pathogen Informatics"/>
        </authorList>
    </citation>
    <scope>NUCLEOTIDE SEQUENCE [LARGE SCALE GENOMIC DNA]</scope>
    <source>
        <strain evidence="1 2">NCTC12971</strain>
    </source>
</reference>
<evidence type="ECO:0000313" key="1">
    <source>
        <dbReference type="EMBL" id="VTP67423.1"/>
    </source>
</evidence>
<evidence type="ECO:0000313" key="2">
    <source>
        <dbReference type="Proteomes" id="UP000307968"/>
    </source>
</evidence>
<protein>
    <submittedName>
        <fullName evidence="1">YD repeat (Two copies)</fullName>
    </submittedName>
</protein>
<dbReference type="Pfam" id="PF05593">
    <property type="entry name" value="RHS_repeat"/>
    <property type="match status" value="1"/>
</dbReference>